<sequence length="459" mass="53379">MASLADKIYLNSPHFFQGILISFYNYRAYKARYGKFYKDYLNEYKQSEKIKLNELLEIQDKKLVDLFNHAKNNSQFYYDLYKDIHLKEGSSLNDIEKLPIINKELLRKNISNISTIPKNQGVISKTGGTTGKSLEVIYTKKNLQERFAILDLFRNSHGYELGKKTAWFSGKNLLSKKDIKKNRFWKTDSFHNVRYYSTFHIHQKYLKFYIENLIRYKPEFMVGFPSTMYELAKYGIDNKISFPSGTIKAIFPTAETITQELRFVIESFFKTRLYNQYASSEGAPFIIECNHGRLHQDLRSGVFEVLDENNKPTNKGRLVVTSFTSYGTPLIRYDIGDVIELTNEKCTCGNSNPIVKSILGRISDYIYSEEMGKINLGNVSNCLKGVTGVIKFQVIQNVLHEIDIIIQTDESFKKKDELVLLRNFRYRLGNKLKINLIKSKNIHVEKSGKFRIVKNNLNL</sequence>
<dbReference type="PANTHER" id="PTHR36932:SF1">
    <property type="entry name" value="CAPSULAR POLYSACCHARIDE BIOSYNTHESIS PROTEIN"/>
    <property type="match status" value="1"/>
</dbReference>
<accession>A0ABS3G1M4</accession>
<organism evidence="1 2">
    <name type="scientific">Flagellimonas aurea</name>
    <dbReference type="NCBI Taxonomy" id="2915619"/>
    <lineage>
        <taxon>Bacteria</taxon>
        <taxon>Pseudomonadati</taxon>
        <taxon>Bacteroidota</taxon>
        <taxon>Flavobacteriia</taxon>
        <taxon>Flavobacteriales</taxon>
        <taxon>Flavobacteriaceae</taxon>
        <taxon>Flagellimonas</taxon>
    </lineage>
</organism>
<reference evidence="1 2" key="1">
    <citation type="submission" date="2021-03" db="EMBL/GenBank/DDBJ databases">
        <title>Muricauda lutimaris sp. nov. and Muricauda ruestringensis sp. nov, two marine members of the Flavobacteriaceae isolated from deep sea sediments of Western Pacific.</title>
        <authorList>
            <person name="Zhao S."/>
            <person name="Liu R."/>
        </authorList>
    </citation>
    <scope>NUCLEOTIDE SEQUENCE [LARGE SCALE GENOMIC DNA]</scope>
    <source>
        <strain evidence="1 2">BC31-1-A7</strain>
    </source>
</reference>
<comment type="caution">
    <text evidence="1">The sequence shown here is derived from an EMBL/GenBank/DDBJ whole genome shotgun (WGS) entry which is preliminary data.</text>
</comment>
<dbReference type="InterPro" id="IPR042099">
    <property type="entry name" value="ANL_N_sf"/>
</dbReference>
<dbReference type="Proteomes" id="UP000664044">
    <property type="component" value="Unassembled WGS sequence"/>
</dbReference>
<dbReference type="PANTHER" id="PTHR36932">
    <property type="entry name" value="CAPSULAR POLYSACCHARIDE BIOSYNTHESIS PROTEIN"/>
    <property type="match status" value="1"/>
</dbReference>
<evidence type="ECO:0000313" key="1">
    <source>
        <dbReference type="EMBL" id="MBO0353300.1"/>
    </source>
</evidence>
<gene>
    <name evidence="1" type="ORF">J0656_04665</name>
</gene>
<dbReference type="Gene3D" id="3.40.50.12780">
    <property type="entry name" value="N-terminal domain of ligase-like"/>
    <property type="match status" value="1"/>
</dbReference>
<keyword evidence="2" id="KW-1185">Reference proteome</keyword>
<keyword evidence="1" id="KW-0436">Ligase</keyword>
<evidence type="ECO:0000313" key="2">
    <source>
        <dbReference type="Proteomes" id="UP000664044"/>
    </source>
</evidence>
<dbReference type="EMBL" id="JAFLNL010000002">
    <property type="protein sequence ID" value="MBO0353300.1"/>
    <property type="molecule type" value="Genomic_DNA"/>
</dbReference>
<dbReference type="GO" id="GO:0016874">
    <property type="term" value="F:ligase activity"/>
    <property type="evidence" value="ECO:0007669"/>
    <property type="project" value="UniProtKB-KW"/>
</dbReference>
<name>A0ABS3G1M4_9FLAO</name>
<dbReference type="SUPFAM" id="SSF56801">
    <property type="entry name" value="Acetyl-CoA synthetase-like"/>
    <property type="match status" value="1"/>
</dbReference>
<dbReference type="InterPro" id="IPR053158">
    <property type="entry name" value="CapK_Type1_Caps_Biosynth"/>
</dbReference>
<proteinExistence type="predicted"/>
<dbReference type="RefSeq" id="WP_207031894.1">
    <property type="nucleotide sequence ID" value="NZ_JAFLNL010000002.1"/>
</dbReference>
<protein>
    <submittedName>
        <fullName evidence="1">Phenylacetate--CoA ligase family protein</fullName>
    </submittedName>
</protein>